<evidence type="ECO:0000256" key="1">
    <source>
        <dbReference type="ARBA" id="ARBA00009275"/>
    </source>
</evidence>
<dbReference type="PANTHER" id="PTHR46124:SF2">
    <property type="entry name" value="D-AMINOACYL-TRNA DEACYLASE"/>
    <property type="match status" value="1"/>
</dbReference>
<dbReference type="InterPro" id="IPR001130">
    <property type="entry name" value="TatD-like"/>
</dbReference>
<dbReference type="GO" id="GO:0016787">
    <property type="term" value="F:hydrolase activity"/>
    <property type="evidence" value="ECO:0007669"/>
    <property type="project" value="UniProtKB-KW"/>
</dbReference>
<gene>
    <name evidence="4" type="ORF">QF118_15780</name>
</gene>
<evidence type="ECO:0000256" key="2">
    <source>
        <dbReference type="ARBA" id="ARBA00022723"/>
    </source>
</evidence>
<sequence>MTQITDSHCHLDFPDFDDERPQVIQRALDAGVHRMVTICTRPKNLAAVRAIAEANDPVFYAYGIHPMSAADQPLISARDLIDESRHPKMVGIGETGLDYHYTADSAQIQKDSLRIHIEAAQDTGLPLIIHARAADDDMARILAEGYRAQPYSCVMHCFSSSAELARAALDLGFYLSMSGIAAFPKSQELRDIFAAAPLDRILVETDSPYLAPPPNRGKRNEPAYVVNTAKVGAELFGLSYEDFAAATEANFQRLFPKAAIRSPE</sequence>
<dbReference type="Pfam" id="PF01026">
    <property type="entry name" value="TatD_DNase"/>
    <property type="match status" value="1"/>
</dbReference>
<evidence type="ECO:0000313" key="5">
    <source>
        <dbReference type="Proteomes" id="UP001241605"/>
    </source>
</evidence>
<dbReference type="RefSeq" id="WP_282300007.1">
    <property type="nucleotide sequence ID" value="NZ_CP124616.1"/>
</dbReference>
<dbReference type="NCBIfam" id="TIGR00010">
    <property type="entry name" value="YchF/TatD family DNA exonuclease"/>
    <property type="match status" value="1"/>
</dbReference>
<dbReference type="PIRSF" id="PIRSF005902">
    <property type="entry name" value="DNase_TatD"/>
    <property type="match status" value="1"/>
</dbReference>
<dbReference type="SUPFAM" id="SSF51556">
    <property type="entry name" value="Metallo-dependent hydrolases"/>
    <property type="match status" value="1"/>
</dbReference>
<dbReference type="InterPro" id="IPR015991">
    <property type="entry name" value="TatD/YcfH-like"/>
</dbReference>
<dbReference type="CDD" id="cd01310">
    <property type="entry name" value="TatD_DNAse"/>
    <property type="match status" value="1"/>
</dbReference>
<keyword evidence="3 4" id="KW-0378">Hydrolase</keyword>
<evidence type="ECO:0000256" key="3">
    <source>
        <dbReference type="ARBA" id="ARBA00022801"/>
    </source>
</evidence>
<proteinExistence type="inferred from homology"/>
<comment type="similarity">
    <text evidence="1">Belongs to the metallo-dependent hydrolases superfamily. TatD-type hydrolase family.</text>
</comment>
<dbReference type="InterPro" id="IPR018228">
    <property type="entry name" value="DNase_TatD-rel_CS"/>
</dbReference>
<keyword evidence="2" id="KW-0479">Metal-binding</keyword>
<accession>A0ABY8QFJ1</accession>
<keyword evidence="5" id="KW-1185">Reference proteome</keyword>
<dbReference type="PROSITE" id="PS01090">
    <property type="entry name" value="TATD_2"/>
    <property type="match status" value="1"/>
</dbReference>
<reference evidence="4 5" key="1">
    <citation type="submission" date="2023-05" db="EMBL/GenBank/DDBJ databases">
        <title>YMD87, complete Genome.</title>
        <authorList>
            <person name="Zhang J."/>
            <person name="Xu X."/>
        </authorList>
    </citation>
    <scope>NUCLEOTIDE SEQUENCE [LARGE SCALE GENOMIC DNA]</scope>
    <source>
        <strain evidence="4 5">YMD87</strain>
    </source>
</reference>
<dbReference type="PANTHER" id="PTHR46124">
    <property type="entry name" value="D-AMINOACYL-TRNA DEACYLASE"/>
    <property type="match status" value="1"/>
</dbReference>
<dbReference type="EMBL" id="CP124616">
    <property type="protein sequence ID" value="WGW03371.1"/>
    <property type="molecule type" value="Genomic_DNA"/>
</dbReference>
<organism evidence="4 5">
    <name type="scientific">Tropicibacter oceani</name>
    <dbReference type="NCBI Taxonomy" id="3058420"/>
    <lineage>
        <taxon>Bacteria</taxon>
        <taxon>Pseudomonadati</taxon>
        <taxon>Pseudomonadota</taxon>
        <taxon>Alphaproteobacteria</taxon>
        <taxon>Rhodobacterales</taxon>
        <taxon>Roseobacteraceae</taxon>
        <taxon>Tropicibacter</taxon>
    </lineage>
</organism>
<dbReference type="Proteomes" id="UP001241605">
    <property type="component" value="Chromosome"/>
</dbReference>
<protein>
    <submittedName>
        <fullName evidence="4">TatD family hydrolase</fullName>
        <ecNumber evidence="4">3.1.-.-</ecNumber>
    </submittedName>
</protein>
<dbReference type="EC" id="3.1.-.-" evidence="4"/>
<dbReference type="InterPro" id="IPR032466">
    <property type="entry name" value="Metal_Hydrolase"/>
</dbReference>
<evidence type="ECO:0000313" key="4">
    <source>
        <dbReference type="EMBL" id="WGW03371.1"/>
    </source>
</evidence>
<dbReference type="Gene3D" id="3.20.20.140">
    <property type="entry name" value="Metal-dependent hydrolases"/>
    <property type="match status" value="1"/>
</dbReference>
<name>A0ABY8QFJ1_9RHOB</name>